<keyword evidence="2" id="KW-0378">Hydrolase</keyword>
<gene>
    <name evidence="2" type="ORF">XD94_0251</name>
</gene>
<reference evidence="3" key="1">
    <citation type="journal article" date="2015" name="MBio">
        <title>Genome-Resolved Metagenomic Analysis Reveals Roles for Candidate Phyla and Other Microbial Community Members in Biogeochemical Transformations in Oil Reservoirs.</title>
        <authorList>
            <person name="Hu P."/>
            <person name="Tom L."/>
            <person name="Singh A."/>
            <person name="Thomas B.C."/>
            <person name="Baker B.J."/>
            <person name="Piceno Y.M."/>
            <person name="Andersen G.L."/>
            <person name="Banfield J.F."/>
        </authorList>
    </citation>
    <scope>NUCLEOTIDE SEQUENCE [LARGE SCALE GENOMIC DNA]</scope>
</reference>
<evidence type="ECO:0000313" key="3">
    <source>
        <dbReference type="Proteomes" id="UP000054092"/>
    </source>
</evidence>
<dbReference type="Pfam" id="PF04961">
    <property type="entry name" value="FTCD_C"/>
    <property type="match status" value="1"/>
</dbReference>
<accession>A0A101HRT2</accession>
<comment type="caution">
    <text evidence="2">The sequence shown here is derived from an EMBL/GenBank/DDBJ whole genome shotgun (WGS) entry which is preliminary data.</text>
</comment>
<feature type="domain" description="Cyclodeaminase/cyclohydrolase" evidence="1">
    <location>
        <begin position="16"/>
        <end position="196"/>
    </location>
</feature>
<dbReference type="EMBL" id="LGGP01000024">
    <property type="protein sequence ID" value="KUK81936.1"/>
    <property type="molecule type" value="Genomic_DNA"/>
</dbReference>
<dbReference type="GO" id="GO:0016787">
    <property type="term" value="F:hydrolase activity"/>
    <property type="evidence" value="ECO:0007669"/>
    <property type="project" value="UniProtKB-KW"/>
</dbReference>
<dbReference type="InterPro" id="IPR036178">
    <property type="entry name" value="Formintransfe-cycloase-like_sf"/>
</dbReference>
<dbReference type="Proteomes" id="UP000054092">
    <property type="component" value="Unassembled WGS sequence"/>
</dbReference>
<evidence type="ECO:0000313" key="2">
    <source>
        <dbReference type="EMBL" id="KUK81936.1"/>
    </source>
</evidence>
<protein>
    <submittedName>
        <fullName evidence="2">Methenyl tetrahydrofolate cyclohydrolase</fullName>
    </submittedName>
</protein>
<proteinExistence type="predicted"/>
<sequence length="217" mass="23900">MIIGGVIKMDFCTLPVKDFLKKVAEKSATPGGGAVGAVVAALAASLGSMVANLTIGKKGYEDVEGHMESALEVFESESNYLCDLMNRDIQAFDQVMSAYKMSKATDDEKNSREMKVQQALKTAIEVPFDLARRCKNIIFNVERLAKWGNSNVLSDAESAAHLLHAVYKIAKANVMINMKSLKDPDYGSWVNEEMKQLEKQINASYEKIIEIIGKRNG</sequence>
<dbReference type="InterPro" id="IPR007044">
    <property type="entry name" value="Cyclodeamin/CycHdrlase"/>
</dbReference>
<dbReference type="AlphaFoldDB" id="A0A101HRT2"/>
<dbReference type="Gene3D" id="1.20.120.680">
    <property type="entry name" value="Formiminotetrahydrofolate cyclodeaminase monomer, up-and-down helical bundle"/>
    <property type="match status" value="1"/>
</dbReference>
<name>A0A101HRT2_9BACT</name>
<organism evidence="2 3">
    <name type="scientific">Mesotoga prima</name>
    <dbReference type="NCBI Taxonomy" id="1184387"/>
    <lineage>
        <taxon>Bacteria</taxon>
        <taxon>Thermotogati</taxon>
        <taxon>Thermotogota</taxon>
        <taxon>Thermotogae</taxon>
        <taxon>Kosmotogales</taxon>
        <taxon>Kosmotogaceae</taxon>
        <taxon>Mesotoga</taxon>
    </lineage>
</organism>
<dbReference type="PATRIC" id="fig|1184387.3.peg.555"/>
<dbReference type="SUPFAM" id="SSF101262">
    <property type="entry name" value="Methenyltetrahydrofolate cyclohydrolase-like"/>
    <property type="match status" value="1"/>
</dbReference>
<evidence type="ECO:0000259" key="1">
    <source>
        <dbReference type="Pfam" id="PF04961"/>
    </source>
</evidence>